<evidence type="ECO:0000256" key="11">
    <source>
        <dbReference type="SAM" id="Phobius"/>
    </source>
</evidence>
<dbReference type="GO" id="GO:0140359">
    <property type="term" value="F:ABC-type transporter activity"/>
    <property type="evidence" value="ECO:0007669"/>
    <property type="project" value="InterPro"/>
</dbReference>
<sequence>MSVQAFILSLEPRFQQRYAHAIRLGSSAALCLSLILYQEYSKQGDRLKATWPGVGSLLAILAASLAIPRRPSVFHRGQQVDRELSVSFWDRLTFSWGPFPASRFDIPDKMRMEDLPEVGYSSRVKTSKQLLARVGKSVHLWRQLSRAFLPALIIQWLLAFLTAAAQFGSRFALFKLLQCLEGSEKSSNAAKLWVVGIGMGLLVETFSQNWLIWCTQMRLQIPIQGLLKSIVLEKLTRSPLATGKGKGCLPKEGGKTAEAHKLEYPSLTDILTNHWQVHPLTNVHYLAGLLGAKSILAGVMASILIVPLSSKLSQNHRAKRAKRTKAHSSVSNLVSEALQGLRHIRLSSMEDVWEDRLSAARDRELDQMRGTGIAMSLLSLAVNFSPVLLVSTALSVYAYETGHLSSSIAFLALNLFDSLYIAFQELPSRFAEARVSWSSCKLLNRYLSEPERQRLAVPSDGLRFENASISWHMQNFDANTQGGFALSHVNLDFPLNALSIVTGSTGSGKSLLLAALLEEASIRSGRVLRPVTGKAEVEIIAGSMALVSQPPWIENSTVRDNILFGSVYDETRYRKAVSGCCLEQDLSVLSNGDQTIAGLNGAVLSGGQKWRVALARALYSAAEILILDDVLSAVDTRVAKQIFDGGIMGDLAKNRTVILVTHNPDAYLASAQYHVTIEDGHVSGKSVSNIRPGSNMPEPSLPPEPSPEAIFNDKEESREPEHPKEKSAMLAAVSTRQILSAYMWASGGVCSLVIGAFCTFLARAVAHSSSWWLTRWTTQDTSSADYSNAYNMKIYFALSLCTVAGQELKSLVLLALSLRASRSLFQRLVQSVLHAPLAWIDCMPLGEMIQVLETDIYTMDNKTTQSLHNLLGSVMSLVFILSSSIVSAPQTIFFSAPILVAYSRVVMHQLAISRHLLRLIDESLRPILEHATSVASGLATIRAFNRTEFYVERMHELVDRSAKLGLHLILGQRWLAVRLGSLGVIFVTAVAATLVYQGEDAAKTGFAITLALQLKAALGGTTTMLNLHDMLARTIGRIISLANVETESRDGIELARSWPAEARIEVCDLAVRYDASAQPALRRVNFSVESRQRLGIVGRTGSGKTTLTNAILRFIAVAQGQIIIDGVDVSTIKLNRSRKAITLIPQEPFLFSGTLRSNVDPSGTKSDDLVLEVLRRVHLIPNAATKDVGNHTSEFSHLDMEIQPGGVNLSYGQRQLLCLARALLVRCPILILDEATSGVDDATDAAVQRVLREEFSHATILVVAHRLLTVADFDSILVMRDGKVAEMGPPRALMARRGLFWDMLQQSGDSERVMQAMRKD</sequence>
<feature type="domain" description="ABC transporter" evidence="12">
    <location>
        <begin position="1064"/>
        <end position="1306"/>
    </location>
</feature>
<feature type="transmembrane region" description="Helical" evidence="11">
    <location>
        <begin position="49"/>
        <end position="67"/>
    </location>
</feature>
<evidence type="ECO:0000256" key="9">
    <source>
        <dbReference type="ARBA" id="ARBA00023136"/>
    </source>
</evidence>
<dbReference type="Gene3D" id="3.40.50.300">
    <property type="entry name" value="P-loop containing nucleotide triphosphate hydrolases"/>
    <property type="match status" value="2"/>
</dbReference>
<dbReference type="FunFam" id="1.20.1560.10:FF:000013">
    <property type="entry name" value="ABC transporter C family member 2"/>
    <property type="match status" value="1"/>
</dbReference>
<dbReference type="OrthoDB" id="6500128at2759"/>
<feature type="domain" description="ABC transmembrane type-1" evidence="13">
    <location>
        <begin position="794"/>
        <end position="1043"/>
    </location>
</feature>
<dbReference type="SUPFAM" id="SSF52540">
    <property type="entry name" value="P-loop containing nucleoside triphosphate hydrolases"/>
    <property type="match status" value="2"/>
</dbReference>
<dbReference type="GO" id="GO:0016020">
    <property type="term" value="C:membrane"/>
    <property type="evidence" value="ECO:0007669"/>
    <property type="project" value="UniProtKB-SubCell"/>
</dbReference>
<keyword evidence="5" id="KW-0677">Repeat</keyword>
<evidence type="ECO:0000259" key="13">
    <source>
        <dbReference type="PROSITE" id="PS50929"/>
    </source>
</evidence>
<dbReference type="RefSeq" id="XP_008599896.1">
    <property type="nucleotide sequence ID" value="XM_008601674.1"/>
</dbReference>
<keyword evidence="4 11" id="KW-0812">Transmembrane</keyword>
<dbReference type="PANTHER" id="PTHR24223:SF456">
    <property type="entry name" value="MULTIDRUG RESISTANCE-ASSOCIATED PROTEIN LETHAL(2)03659"/>
    <property type="match status" value="1"/>
</dbReference>
<evidence type="ECO:0000313" key="15">
    <source>
        <dbReference type="Proteomes" id="UP000002762"/>
    </source>
</evidence>
<dbReference type="GO" id="GO:0005737">
    <property type="term" value="C:cytoplasm"/>
    <property type="evidence" value="ECO:0007669"/>
    <property type="project" value="UniProtKB-ARBA"/>
</dbReference>
<dbReference type="InterPro" id="IPR011527">
    <property type="entry name" value="ABC1_TM_dom"/>
</dbReference>
<accession>J5JFL9</accession>
<dbReference type="InterPro" id="IPR027417">
    <property type="entry name" value="P-loop_NTPase"/>
</dbReference>
<feature type="transmembrane region" description="Helical" evidence="11">
    <location>
        <begin position="975"/>
        <end position="996"/>
    </location>
</feature>
<dbReference type="STRING" id="655819.J5JFL9"/>
<evidence type="ECO:0000256" key="8">
    <source>
        <dbReference type="ARBA" id="ARBA00022989"/>
    </source>
</evidence>
<feature type="domain" description="ABC transmembrane type-1" evidence="13">
    <location>
        <begin position="285"/>
        <end position="432"/>
    </location>
</feature>
<dbReference type="Pfam" id="PF00664">
    <property type="entry name" value="ABC_membrane"/>
    <property type="match status" value="2"/>
</dbReference>
<evidence type="ECO:0000256" key="1">
    <source>
        <dbReference type="ARBA" id="ARBA00004141"/>
    </source>
</evidence>
<dbReference type="Pfam" id="PF00005">
    <property type="entry name" value="ABC_tran"/>
    <property type="match status" value="2"/>
</dbReference>
<dbReference type="FunFam" id="3.40.50.300:FF:001354">
    <property type="entry name" value="ATP-binding cassette (ABC) transporter, putative"/>
    <property type="match status" value="1"/>
</dbReference>
<dbReference type="GO" id="GO:0005524">
    <property type="term" value="F:ATP binding"/>
    <property type="evidence" value="ECO:0007669"/>
    <property type="project" value="UniProtKB-KW"/>
</dbReference>
<dbReference type="EMBL" id="JH725168">
    <property type="protein sequence ID" value="EJP64583.1"/>
    <property type="molecule type" value="Genomic_DNA"/>
</dbReference>
<dbReference type="InParanoid" id="J5JFL9"/>
<feature type="transmembrane region" description="Helical" evidence="11">
    <location>
        <begin position="741"/>
        <end position="766"/>
    </location>
</feature>
<feature type="transmembrane region" description="Helical" evidence="11">
    <location>
        <begin position="147"/>
        <end position="167"/>
    </location>
</feature>
<dbReference type="PANTHER" id="PTHR24223">
    <property type="entry name" value="ATP-BINDING CASSETTE SUB-FAMILY C"/>
    <property type="match status" value="1"/>
</dbReference>
<evidence type="ECO:0000256" key="2">
    <source>
        <dbReference type="ARBA" id="ARBA00009726"/>
    </source>
</evidence>
<dbReference type="Proteomes" id="UP000002762">
    <property type="component" value="Unassembled WGS sequence"/>
</dbReference>
<evidence type="ECO:0000259" key="12">
    <source>
        <dbReference type="PROSITE" id="PS50893"/>
    </source>
</evidence>
<feature type="transmembrane region" description="Helical" evidence="11">
    <location>
        <begin position="867"/>
        <end position="886"/>
    </location>
</feature>
<keyword evidence="9 11" id="KW-0472">Membrane</keyword>
<dbReference type="PROSITE" id="PS50929">
    <property type="entry name" value="ABC_TM1F"/>
    <property type="match status" value="2"/>
</dbReference>
<evidence type="ECO:0000256" key="6">
    <source>
        <dbReference type="ARBA" id="ARBA00022741"/>
    </source>
</evidence>
<evidence type="ECO:0000313" key="14">
    <source>
        <dbReference type="EMBL" id="EJP64583.1"/>
    </source>
</evidence>
<comment type="similarity">
    <text evidence="2">Belongs to the ABC transporter superfamily. ABCC family. Conjugate transporter (TC 3.A.1.208) subfamily.</text>
</comment>
<feature type="transmembrane region" description="Helical" evidence="11">
    <location>
        <begin position="404"/>
        <end position="423"/>
    </location>
</feature>
<keyword evidence="7" id="KW-0067">ATP-binding</keyword>
<dbReference type="InterPro" id="IPR003439">
    <property type="entry name" value="ABC_transporter-like_ATP-bd"/>
</dbReference>
<dbReference type="GeneID" id="19889589"/>
<keyword evidence="3" id="KW-0813">Transport</keyword>
<organism evidence="14 15">
    <name type="scientific">Beauveria bassiana (strain ARSEF 2860)</name>
    <name type="common">White muscardine disease fungus</name>
    <name type="synonym">Tritirachium shiotae</name>
    <dbReference type="NCBI Taxonomy" id="655819"/>
    <lineage>
        <taxon>Eukaryota</taxon>
        <taxon>Fungi</taxon>
        <taxon>Dikarya</taxon>
        <taxon>Ascomycota</taxon>
        <taxon>Pezizomycotina</taxon>
        <taxon>Sordariomycetes</taxon>
        <taxon>Hypocreomycetidae</taxon>
        <taxon>Hypocreales</taxon>
        <taxon>Cordycipitaceae</taxon>
        <taxon>Beauveria</taxon>
    </lineage>
</organism>
<keyword evidence="6" id="KW-0547">Nucleotide-binding</keyword>
<dbReference type="InterPro" id="IPR050173">
    <property type="entry name" value="ABC_transporter_C-like"/>
</dbReference>
<dbReference type="InterPro" id="IPR003593">
    <property type="entry name" value="AAA+_ATPase"/>
</dbReference>
<feature type="transmembrane region" description="Helical" evidence="11">
    <location>
        <begin position="892"/>
        <end position="912"/>
    </location>
</feature>
<evidence type="ECO:0000256" key="4">
    <source>
        <dbReference type="ARBA" id="ARBA00022692"/>
    </source>
</evidence>
<dbReference type="PROSITE" id="PS00211">
    <property type="entry name" value="ABC_TRANSPORTER_1"/>
    <property type="match status" value="1"/>
</dbReference>
<feature type="transmembrane region" description="Helical" evidence="11">
    <location>
        <begin position="21"/>
        <end position="37"/>
    </location>
</feature>
<name>J5JFL9_BEAB2</name>
<dbReference type="PROSITE" id="PS50893">
    <property type="entry name" value="ABC_TRANSPORTER_2"/>
    <property type="match status" value="2"/>
</dbReference>
<proteinExistence type="inferred from homology"/>
<evidence type="ECO:0000256" key="5">
    <source>
        <dbReference type="ARBA" id="ARBA00022737"/>
    </source>
</evidence>
<keyword evidence="8 11" id="KW-1133">Transmembrane helix</keyword>
<feature type="region of interest" description="Disordered" evidence="10">
    <location>
        <begin position="684"/>
        <end position="726"/>
    </location>
</feature>
<dbReference type="GO" id="GO:0016887">
    <property type="term" value="F:ATP hydrolysis activity"/>
    <property type="evidence" value="ECO:0007669"/>
    <property type="project" value="InterPro"/>
</dbReference>
<dbReference type="HOGENOM" id="CLU_000604_27_6_1"/>
<dbReference type="Gene3D" id="1.20.1560.10">
    <property type="entry name" value="ABC transporter type 1, transmembrane domain"/>
    <property type="match status" value="2"/>
</dbReference>
<evidence type="ECO:0000256" key="3">
    <source>
        <dbReference type="ARBA" id="ARBA00022448"/>
    </source>
</evidence>
<reference evidence="14 15" key="1">
    <citation type="journal article" date="2012" name="Sci. Rep.">
        <title>Genomic perspectives on the evolution of fungal entomopathogenicity in Beauveria bassiana.</title>
        <authorList>
            <person name="Xiao G."/>
            <person name="Ying S.H."/>
            <person name="Zheng P."/>
            <person name="Wang Z.L."/>
            <person name="Zhang S."/>
            <person name="Xie X.Q."/>
            <person name="Shang Y."/>
            <person name="St Leger R.J."/>
            <person name="Zhao G.P."/>
            <person name="Wang C."/>
            <person name="Feng M.G."/>
        </authorList>
    </citation>
    <scope>NUCLEOTIDE SEQUENCE [LARGE SCALE GENOMIC DNA]</scope>
    <source>
        <strain evidence="14 15">ARSEF 2860</strain>
    </source>
</reference>
<dbReference type="CDD" id="cd03250">
    <property type="entry name" value="ABCC_MRP_domain1"/>
    <property type="match status" value="1"/>
</dbReference>
<evidence type="ECO:0000256" key="10">
    <source>
        <dbReference type="SAM" id="MobiDB-lite"/>
    </source>
</evidence>
<dbReference type="InterPro" id="IPR017871">
    <property type="entry name" value="ABC_transporter-like_CS"/>
</dbReference>
<feature type="transmembrane region" description="Helical" evidence="11">
    <location>
        <begin position="373"/>
        <end position="398"/>
    </location>
</feature>
<gene>
    <name evidence="14" type="ORF">BBA_06577</name>
</gene>
<dbReference type="InterPro" id="IPR036640">
    <property type="entry name" value="ABC1_TM_sf"/>
</dbReference>
<feature type="compositionally biased region" description="Basic and acidic residues" evidence="10">
    <location>
        <begin position="711"/>
        <end position="726"/>
    </location>
</feature>
<feature type="domain" description="ABC transporter" evidence="12">
    <location>
        <begin position="462"/>
        <end position="704"/>
    </location>
</feature>
<dbReference type="SUPFAM" id="SSF90123">
    <property type="entry name" value="ABC transporter transmembrane region"/>
    <property type="match status" value="2"/>
</dbReference>
<comment type="subcellular location">
    <subcellularLocation>
        <location evidence="1">Membrane</location>
        <topology evidence="1">Multi-pass membrane protein</topology>
    </subcellularLocation>
</comment>
<protein>
    <submittedName>
        <fullName evidence="14">ABC transporter</fullName>
    </submittedName>
</protein>
<evidence type="ECO:0000256" key="7">
    <source>
        <dbReference type="ARBA" id="ARBA00022840"/>
    </source>
</evidence>
<dbReference type="SMART" id="SM00382">
    <property type="entry name" value="AAA"/>
    <property type="match status" value="2"/>
</dbReference>
<keyword evidence="15" id="KW-1185">Reference proteome</keyword>
<feature type="transmembrane region" description="Helical" evidence="11">
    <location>
        <begin position="794"/>
        <end position="818"/>
    </location>
</feature>
<dbReference type="CDD" id="cd03244">
    <property type="entry name" value="ABCC_MRP_domain2"/>
    <property type="match status" value="1"/>
</dbReference>
<dbReference type="CDD" id="cd18604">
    <property type="entry name" value="ABC_6TM_VMR1_D2_like"/>
    <property type="match status" value="1"/>
</dbReference>